<evidence type="ECO:0000313" key="1">
    <source>
        <dbReference type="EMBL" id="VDP56088.1"/>
    </source>
</evidence>
<organism evidence="3">
    <name type="scientific">Schistosoma curassoni</name>
    <dbReference type="NCBI Taxonomy" id="6186"/>
    <lineage>
        <taxon>Eukaryota</taxon>
        <taxon>Metazoa</taxon>
        <taxon>Spiralia</taxon>
        <taxon>Lophotrochozoa</taxon>
        <taxon>Platyhelminthes</taxon>
        <taxon>Trematoda</taxon>
        <taxon>Digenea</taxon>
        <taxon>Strigeidida</taxon>
        <taxon>Schistosomatoidea</taxon>
        <taxon>Schistosomatidae</taxon>
        <taxon>Schistosoma</taxon>
    </lineage>
</organism>
<name>A0A183KH26_9TREM</name>
<evidence type="ECO:0000313" key="2">
    <source>
        <dbReference type="Proteomes" id="UP000279833"/>
    </source>
</evidence>
<reference evidence="1 2" key="2">
    <citation type="submission" date="2018-11" db="EMBL/GenBank/DDBJ databases">
        <authorList>
            <consortium name="Pathogen Informatics"/>
        </authorList>
    </citation>
    <scope>NUCLEOTIDE SEQUENCE [LARGE SCALE GENOMIC DNA]</scope>
    <source>
        <strain evidence="1">Dakar</strain>
        <strain evidence="2">Dakar, Senegal</strain>
    </source>
</reference>
<dbReference type="EMBL" id="UZAK01036616">
    <property type="protein sequence ID" value="VDP56088.1"/>
    <property type="molecule type" value="Genomic_DNA"/>
</dbReference>
<evidence type="ECO:0000313" key="3">
    <source>
        <dbReference type="WBParaSite" id="SCUD_0001432801-mRNA-1"/>
    </source>
</evidence>
<dbReference type="Proteomes" id="UP000279833">
    <property type="component" value="Unassembled WGS sequence"/>
</dbReference>
<dbReference type="AlphaFoldDB" id="A0A183KH26"/>
<proteinExistence type="predicted"/>
<gene>
    <name evidence="1" type="ORF">SCUD_LOCUS14324</name>
</gene>
<protein>
    <submittedName>
        <fullName evidence="3">HMG box domain-containing protein</fullName>
    </submittedName>
</protein>
<dbReference type="WBParaSite" id="SCUD_0001432801-mRNA-1">
    <property type="protein sequence ID" value="SCUD_0001432801-mRNA-1"/>
    <property type="gene ID" value="SCUD_0001432801"/>
</dbReference>
<sequence>MFIELFVINTSRTRAEKAKAQAEYTEVYKQVKGSFRTDERKYVEDLAMTAEKATKEGNMRQQYDRKKKLAGNYLPDSGYRQDPNHVVCGEPAVDDEPSAASYVDEETSALYTFDEQIQRSQHNLQSDAISKACASWYGHVQVVLSYRCFVLMSTILIDPFVGLFHCDSNYHYMLIITLSYDDRMWDY</sequence>
<reference evidence="3" key="1">
    <citation type="submission" date="2016-06" db="UniProtKB">
        <authorList>
            <consortium name="WormBaseParasite"/>
        </authorList>
    </citation>
    <scope>IDENTIFICATION</scope>
</reference>
<keyword evidence="2" id="KW-1185">Reference proteome</keyword>
<accession>A0A183KH26</accession>